<accession>A0A6J4VEI8</accession>
<protein>
    <submittedName>
        <fullName evidence="1">Uncharacterized protein</fullName>
    </submittedName>
</protein>
<feature type="non-terminal residue" evidence="1">
    <location>
        <position position="1"/>
    </location>
</feature>
<evidence type="ECO:0000313" key="1">
    <source>
        <dbReference type="EMBL" id="CAA9576471.1"/>
    </source>
</evidence>
<proteinExistence type="predicted"/>
<reference evidence="1" key="1">
    <citation type="submission" date="2020-02" db="EMBL/GenBank/DDBJ databases">
        <authorList>
            <person name="Meier V. D."/>
        </authorList>
    </citation>
    <scope>NUCLEOTIDE SEQUENCE</scope>
    <source>
        <strain evidence="1">AVDCRST_MAG18</strain>
    </source>
</reference>
<name>A0A6J4VEI8_9BACT</name>
<sequence>ESTIVCAPGHGCRARHADRRAALARRLHA</sequence>
<feature type="non-terminal residue" evidence="1">
    <location>
        <position position="29"/>
    </location>
</feature>
<organism evidence="1">
    <name type="scientific">uncultured Thermomicrobiales bacterium</name>
    <dbReference type="NCBI Taxonomy" id="1645740"/>
    <lineage>
        <taxon>Bacteria</taxon>
        <taxon>Pseudomonadati</taxon>
        <taxon>Thermomicrobiota</taxon>
        <taxon>Thermomicrobia</taxon>
        <taxon>Thermomicrobiales</taxon>
        <taxon>environmental samples</taxon>
    </lineage>
</organism>
<dbReference type="AlphaFoldDB" id="A0A6J4VEI8"/>
<evidence type="ECO:0000313" key="2">
    <source>
        <dbReference type="EMBL" id="CAA9590563.1"/>
    </source>
</evidence>
<dbReference type="EMBL" id="CADCWN010000408">
    <property type="protein sequence ID" value="CAA9590563.1"/>
    <property type="molecule type" value="Genomic_DNA"/>
</dbReference>
<dbReference type="EMBL" id="CADCWN010000202">
    <property type="protein sequence ID" value="CAA9576471.1"/>
    <property type="molecule type" value="Genomic_DNA"/>
</dbReference>
<gene>
    <name evidence="1" type="ORF">AVDCRST_MAG18-2601</name>
    <name evidence="2" type="ORF">AVDCRST_MAG18-5059</name>
</gene>